<reference evidence="3" key="2">
    <citation type="journal article" date="2020" name="Data Brief">
        <title>Transcriptome dataset of Babesia bovis life stages within vertebrate and invertebrate hosts.</title>
        <authorList>
            <person name="Ueti M.W."/>
            <person name="Johnson W.C."/>
            <person name="Kappmeyer L.S."/>
            <person name="Herndon D.R."/>
            <person name="Mousel M.R."/>
            <person name="Reif K.E."/>
            <person name="Taus N.S."/>
            <person name="Ifeonu O.O."/>
            <person name="Silva J.C."/>
            <person name="Suarez C.E."/>
            <person name="Brayton K.A."/>
        </authorList>
    </citation>
    <scope>NUCLEOTIDE SEQUENCE [LARGE SCALE GENOMIC DNA]</scope>
</reference>
<evidence type="ECO:0000256" key="1">
    <source>
        <dbReference type="SAM" id="MobiDB-lite"/>
    </source>
</evidence>
<evidence type="ECO:0000313" key="2">
    <source>
        <dbReference type="EMBL" id="EDO07088.1"/>
    </source>
</evidence>
<protein>
    <submittedName>
        <fullName evidence="2">Uncharacterized protein</fullName>
    </submittedName>
</protein>
<reference evidence="3" key="3">
    <citation type="journal article" date="2021" name="Int. J. Parasitol.">
        <title>Comparative analysis of gene expression between Babesia bovis blood stages and kinetes allowed by improved genome annotation.</title>
        <authorList>
            <person name="Ueti M.W."/>
            <person name="Johnson W.C."/>
            <person name="Kappmeyer L.S."/>
            <person name="Herndon D.R."/>
            <person name="Mousel M.R."/>
            <person name="Reif K.E."/>
            <person name="Taus N.S."/>
            <person name="Ifeonu O.O."/>
            <person name="Silva J.C."/>
            <person name="Suarez C.E."/>
            <person name="Brayton K.A."/>
        </authorList>
    </citation>
    <scope>NUCLEOTIDE SEQUENCE [LARGE SCALE GENOMIC DNA]</scope>
</reference>
<comment type="caution">
    <text evidence="2">The sequence shown here is derived from an EMBL/GenBank/DDBJ whole genome shotgun (WGS) entry which is preliminary data.</text>
</comment>
<dbReference type="Proteomes" id="UP000002173">
    <property type="component" value="Unassembled WGS sequence"/>
</dbReference>
<gene>
    <name evidence="2" type="ORF">BBOV_IV007320</name>
</gene>
<dbReference type="AlphaFoldDB" id="A7ARB9"/>
<evidence type="ECO:0000313" key="3">
    <source>
        <dbReference type="Proteomes" id="UP000002173"/>
    </source>
</evidence>
<feature type="region of interest" description="Disordered" evidence="1">
    <location>
        <begin position="119"/>
        <end position="140"/>
    </location>
</feature>
<dbReference type="RefSeq" id="XP_001610656.1">
    <property type="nucleotide sequence ID" value="XM_001610606.1"/>
</dbReference>
<name>A7ARB9_BABBO</name>
<dbReference type="KEGG" id="bbo:BBOV_IV007320"/>
<sequence length="140" mass="16693">MAYRFLREGLYTRRQPLRRNGFTPFIEDLMWEATDWHYQHYMRRVARASLLTHQEGIDAIVDTFRKCSKGGLAKGTDRLFFRIATPNIVPYRRQTNPFCQRSNNGTGWQLYHRQLERHPRPYRSRQLGGTDLTVPVMPKH</sequence>
<dbReference type="eggNOG" id="ENOG502SVUZ">
    <property type="taxonomic scope" value="Eukaryota"/>
</dbReference>
<accession>A7ARB9</accession>
<keyword evidence="3" id="KW-1185">Reference proteome</keyword>
<dbReference type="VEuPathDB" id="PiroplasmaDB:BBOV_IV007320"/>
<dbReference type="InParanoid" id="A7ARB9"/>
<proteinExistence type="predicted"/>
<dbReference type="OMA" id="RFKREGC"/>
<reference evidence="2 3" key="1">
    <citation type="journal article" date="2007" name="PLoS Pathog.">
        <title>Genome sequence of Babesia bovis and comparative analysis of apicomplexan hemoprotozoa.</title>
        <authorList>
            <person name="Brayton K.A."/>
            <person name="Lau A.O.T."/>
            <person name="Herndon D.R."/>
            <person name="Hannick L."/>
            <person name="Kappmeyer L.S."/>
            <person name="Berens S.J."/>
            <person name="Bidwell S.L."/>
            <person name="Brown W.C."/>
            <person name="Crabtree J."/>
            <person name="Fadrosh D."/>
            <person name="Feldblum T."/>
            <person name="Forberger H.A."/>
            <person name="Haas B.J."/>
            <person name="Howell J.M."/>
            <person name="Khouri H."/>
            <person name="Koo H."/>
            <person name="Mann D.J."/>
            <person name="Norimine J."/>
            <person name="Paulsen I.T."/>
            <person name="Radune D."/>
            <person name="Ren Q."/>
            <person name="Smith R.K. Jr."/>
            <person name="Suarez C.E."/>
            <person name="White O."/>
            <person name="Wortman J.R."/>
            <person name="Knowles D.P. Jr."/>
            <person name="McElwain T.F."/>
            <person name="Nene V.M."/>
        </authorList>
    </citation>
    <scope>NUCLEOTIDE SEQUENCE [LARGE SCALE GENOMIC DNA]</scope>
    <source>
        <strain evidence="2">T2Bo</strain>
    </source>
</reference>
<organism evidence="2 3">
    <name type="scientific">Babesia bovis</name>
    <dbReference type="NCBI Taxonomy" id="5865"/>
    <lineage>
        <taxon>Eukaryota</taxon>
        <taxon>Sar</taxon>
        <taxon>Alveolata</taxon>
        <taxon>Apicomplexa</taxon>
        <taxon>Aconoidasida</taxon>
        <taxon>Piroplasmida</taxon>
        <taxon>Babesiidae</taxon>
        <taxon>Babesia</taxon>
    </lineage>
</organism>
<dbReference type="EMBL" id="AAXT01000002">
    <property type="protein sequence ID" value="EDO07088.1"/>
    <property type="molecule type" value="Genomic_DNA"/>
</dbReference>
<dbReference type="GeneID" id="5478890"/>